<dbReference type="STRING" id="316055.RPE_1832"/>
<accession>Q07QK4</accession>
<dbReference type="eggNOG" id="ENOG5033958">
    <property type="taxonomic scope" value="Bacteria"/>
</dbReference>
<dbReference type="AlphaFoldDB" id="Q07QK4"/>
<proteinExistence type="predicted"/>
<dbReference type="HOGENOM" id="CLU_129844_0_0_5"/>
<dbReference type="OrthoDB" id="9154266at2"/>
<organism evidence="1">
    <name type="scientific">Rhodopseudomonas palustris (strain BisA53)</name>
    <dbReference type="NCBI Taxonomy" id="316055"/>
    <lineage>
        <taxon>Bacteria</taxon>
        <taxon>Pseudomonadati</taxon>
        <taxon>Pseudomonadota</taxon>
        <taxon>Alphaproteobacteria</taxon>
        <taxon>Hyphomicrobiales</taxon>
        <taxon>Nitrobacteraceae</taxon>
        <taxon>Rhodopseudomonas</taxon>
    </lineage>
</organism>
<reference evidence="1" key="1">
    <citation type="submission" date="2006-09" db="EMBL/GenBank/DDBJ databases">
        <title>Complete sequence of Rhodopseudomonas palustris BisA53.</title>
        <authorList>
            <consortium name="US DOE Joint Genome Institute"/>
            <person name="Copeland A."/>
            <person name="Lucas S."/>
            <person name="Lapidus A."/>
            <person name="Barry K."/>
            <person name="Detter J.C."/>
            <person name="Glavina del Rio T."/>
            <person name="Hammon N."/>
            <person name="Israni S."/>
            <person name="Dalin E."/>
            <person name="Tice H."/>
            <person name="Pitluck S."/>
            <person name="Chain P."/>
            <person name="Malfatti S."/>
            <person name="Shin M."/>
            <person name="Vergez L."/>
            <person name="Schmutz J."/>
            <person name="Larimer F."/>
            <person name="Land M."/>
            <person name="Hauser L."/>
            <person name="Pelletier D.A."/>
            <person name="Kyrpides N."/>
            <person name="Kim E."/>
            <person name="Harwood C.S."/>
            <person name="Oda Y."/>
            <person name="Richardson P."/>
        </authorList>
    </citation>
    <scope>NUCLEOTIDE SEQUENCE [LARGE SCALE GENOMIC DNA]</scope>
    <source>
        <strain evidence="1">BisA53</strain>
    </source>
</reference>
<dbReference type="EMBL" id="CP000463">
    <property type="protein sequence ID" value="ABJ05780.1"/>
    <property type="molecule type" value="Genomic_DNA"/>
</dbReference>
<name>Q07QK4_RHOP5</name>
<sequence length="176" mass="19674">MAQAENDFDAFVRRQQEIAAEAAAEDQTPFDPAKELKEWLDRLAALFSQIDEFLKEYVTIGSIKTERGEIKIAEEFSGPYIAPKMTIRIGLEEIKLVPIGTMLIGSKGRVDIVGRAGSSRLVLVNKRGSRPSPAPKKPADEPVEWVWKIASRPPVMTLVDFNKETFFQILLEVSNA</sequence>
<gene>
    <name evidence="1" type="ordered locus">RPE_1832</name>
</gene>
<dbReference type="KEGG" id="rpe:RPE_1832"/>
<protein>
    <submittedName>
        <fullName evidence="1">Uncharacterized protein</fullName>
    </submittedName>
</protein>
<evidence type="ECO:0000313" key="1">
    <source>
        <dbReference type="EMBL" id="ABJ05780.1"/>
    </source>
</evidence>